<name>A0AAV0WSI1_9HEMI</name>
<protein>
    <submittedName>
        <fullName evidence="1">Uncharacterized protein</fullName>
    </submittedName>
</protein>
<evidence type="ECO:0000313" key="2">
    <source>
        <dbReference type="Proteomes" id="UP001160148"/>
    </source>
</evidence>
<proteinExistence type="predicted"/>
<gene>
    <name evidence="1" type="ORF">MEUPH1_LOCUS14338</name>
</gene>
<keyword evidence="2" id="KW-1185">Reference proteome</keyword>
<accession>A0AAV0WSI1</accession>
<evidence type="ECO:0000313" key="1">
    <source>
        <dbReference type="EMBL" id="CAI6358870.1"/>
    </source>
</evidence>
<organism evidence="1 2">
    <name type="scientific">Macrosiphum euphorbiae</name>
    <name type="common">potato aphid</name>
    <dbReference type="NCBI Taxonomy" id="13131"/>
    <lineage>
        <taxon>Eukaryota</taxon>
        <taxon>Metazoa</taxon>
        <taxon>Ecdysozoa</taxon>
        <taxon>Arthropoda</taxon>
        <taxon>Hexapoda</taxon>
        <taxon>Insecta</taxon>
        <taxon>Pterygota</taxon>
        <taxon>Neoptera</taxon>
        <taxon>Paraneoptera</taxon>
        <taxon>Hemiptera</taxon>
        <taxon>Sternorrhyncha</taxon>
        <taxon>Aphidomorpha</taxon>
        <taxon>Aphidoidea</taxon>
        <taxon>Aphididae</taxon>
        <taxon>Macrosiphini</taxon>
        <taxon>Macrosiphum</taxon>
    </lineage>
</organism>
<reference evidence="1 2" key="1">
    <citation type="submission" date="2023-01" db="EMBL/GenBank/DDBJ databases">
        <authorList>
            <person name="Whitehead M."/>
        </authorList>
    </citation>
    <scope>NUCLEOTIDE SEQUENCE [LARGE SCALE GENOMIC DNA]</scope>
</reference>
<sequence>MLGVWDFGEGTSEPKKSSLKSYWDPAILKYTPQRSAVEYLKGLTVSEGISSSHNKSFGSKNFSTTI</sequence>
<dbReference type="EMBL" id="CARXXK010000002">
    <property type="protein sequence ID" value="CAI6358870.1"/>
    <property type="molecule type" value="Genomic_DNA"/>
</dbReference>
<dbReference type="Proteomes" id="UP001160148">
    <property type="component" value="Unassembled WGS sequence"/>
</dbReference>
<comment type="caution">
    <text evidence="1">The sequence shown here is derived from an EMBL/GenBank/DDBJ whole genome shotgun (WGS) entry which is preliminary data.</text>
</comment>
<dbReference type="AlphaFoldDB" id="A0AAV0WSI1"/>